<organism evidence="4 5">
    <name type="scientific">Polypedilum vanderplanki</name>
    <name type="common">Sleeping chironomid midge</name>
    <dbReference type="NCBI Taxonomy" id="319348"/>
    <lineage>
        <taxon>Eukaryota</taxon>
        <taxon>Metazoa</taxon>
        <taxon>Ecdysozoa</taxon>
        <taxon>Arthropoda</taxon>
        <taxon>Hexapoda</taxon>
        <taxon>Insecta</taxon>
        <taxon>Pterygota</taxon>
        <taxon>Neoptera</taxon>
        <taxon>Endopterygota</taxon>
        <taxon>Diptera</taxon>
        <taxon>Nematocera</taxon>
        <taxon>Chironomoidea</taxon>
        <taxon>Chironomidae</taxon>
        <taxon>Chironominae</taxon>
        <taxon>Polypedilum</taxon>
        <taxon>Polypedilum</taxon>
    </lineage>
</organism>
<dbReference type="InterPro" id="IPR006569">
    <property type="entry name" value="CID_dom"/>
</dbReference>
<accession>A0A9J6CA67</accession>
<feature type="domain" description="CID" evidence="3">
    <location>
        <begin position="1"/>
        <end position="133"/>
    </location>
</feature>
<dbReference type="Gene3D" id="6.10.250.2560">
    <property type="match status" value="1"/>
</dbReference>
<evidence type="ECO:0000256" key="2">
    <source>
        <dbReference type="SAM" id="MobiDB-lite"/>
    </source>
</evidence>
<dbReference type="PANTHER" id="PTHR12460">
    <property type="entry name" value="CYCLIN-DEPENDENT KINASE INHIBITOR-RELATED PROTEIN"/>
    <property type="match status" value="1"/>
</dbReference>
<dbReference type="SUPFAM" id="SSF48464">
    <property type="entry name" value="ENTH/VHS domain"/>
    <property type="match status" value="1"/>
</dbReference>
<dbReference type="AlphaFoldDB" id="A0A9J6CA67"/>
<name>A0A9J6CA67_POLVA</name>
<dbReference type="GO" id="GO:0000993">
    <property type="term" value="F:RNA polymerase II complex binding"/>
    <property type="evidence" value="ECO:0007669"/>
    <property type="project" value="TreeGrafter"/>
</dbReference>
<reference evidence="4" key="1">
    <citation type="submission" date="2021-03" db="EMBL/GenBank/DDBJ databases">
        <title>Chromosome level genome of the anhydrobiotic midge Polypedilum vanderplanki.</title>
        <authorList>
            <person name="Yoshida Y."/>
            <person name="Kikawada T."/>
            <person name="Gusev O."/>
        </authorList>
    </citation>
    <scope>NUCLEOTIDE SEQUENCE</scope>
    <source>
        <strain evidence="4">NIAS01</strain>
        <tissue evidence="4">Whole body or cell culture</tissue>
    </source>
</reference>
<feature type="coiled-coil region" evidence="1">
    <location>
        <begin position="251"/>
        <end position="317"/>
    </location>
</feature>
<evidence type="ECO:0000313" key="4">
    <source>
        <dbReference type="EMBL" id="KAG5679020.1"/>
    </source>
</evidence>
<evidence type="ECO:0000256" key="1">
    <source>
        <dbReference type="SAM" id="Coils"/>
    </source>
</evidence>
<dbReference type="CDD" id="cd17002">
    <property type="entry name" value="CID_RPRD1"/>
    <property type="match status" value="1"/>
</dbReference>
<evidence type="ECO:0000313" key="5">
    <source>
        <dbReference type="Proteomes" id="UP001107558"/>
    </source>
</evidence>
<dbReference type="SMART" id="SM00582">
    <property type="entry name" value="RPR"/>
    <property type="match status" value="1"/>
</dbReference>
<feature type="compositionally biased region" description="Basic and acidic residues" evidence="2">
    <location>
        <begin position="137"/>
        <end position="156"/>
    </location>
</feature>
<dbReference type="InterPro" id="IPR032337">
    <property type="entry name" value="RPRD1A/B_C"/>
</dbReference>
<dbReference type="OrthoDB" id="10069473at2759"/>
<dbReference type="EMBL" id="JADBJN010000002">
    <property type="protein sequence ID" value="KAG5679020.1"/>
    <property type="molecule type" value="Genomic_DNA"/>
</dbReference>
<keyword evidence="5" id="KW-1185">Reference proteome</keyword>
<dbReference type="InterPro" id="IPR008942">
    <property type="entry name" value="ENTH_VHS"/>
</dbReference>
<gene>
    <name evidence="4" type="ORF">PVAND_008623</name>
</gene>
<dbReference type="PROSITE" id="PS51391">
    <property type="entry name" value="CID"/>
    <property type="match status" value="1"/>
</dbReference>
<dbReference type="Proteomes" id="UP001107558">
    <property type="component" value="Chromosome 2"/>
</dbReference>
<protein>
    <recommendedName>
        <fullName evidence="3">CID domain-containing protein</fullName>
    </recommendedName>
</protein>
<evidence type="ECO:0000259" key="3">
    <source>
        <dbReference type="PROSITE" id="PS51391"/>
    </source>
</evidence>
<dbReference type="PANTHER" id="PTHR12460:SF0">
    <property type="entry name" value="CID DOMAIN-CONTAINING PROTEIN-RELATED"/>
    <property type="match status" value="1"/>
</dbReference>
<dbReference type="Gene3D" id="1.25.40.90">
    <property type="match status" value="1"/>
</dbReference>
<dbReference type="Pfam" id="PF16566">
    <property type="entry name" value="CREPT"/>
    <property type="match status" value="1"/>
</dbReference>
<feature type="region of interest" description="Disordered" evidence="2">
    <location>
        <begin position="127"/>
        <end position="184"/>
    </location>
</feature>
<keyword evidence="1" id="KW-0175">Coiled coil</keyword>
<comment type="caution">
    <text evidence="4">The sequence shown here is derived from an EMBL/GenBank/DDBJ whole genome shotgun (WGS) entry which is preliminary data.</text>
</comment>
<proteinExistence type="predicted"/>
<sequence>MSAFTEAALIKKLGDLNTSSQSIQTLSLWLIHHRKHNEKIVSIWYKELLKAIPSRKLVFMYLANDVIQNSKKKGPEFSSFSPYLSKAFKDIAQKCEDEKTFSSLNRILKIWGERGVYEADKIKEFEDNLNSGNPKKKSSESNRNKEESSRKRKAEESSNASNGSDKKKAKVPQQTPSKPKILEVNGETHITLSPTTQPVGDPPEPDELIKMLESLEEAASSDAATREKITRLPPEVSSIEALAKITDKDAAAKLQKQVNEAVHLLKEYNSRLAAEMNDRNKLAVMLKDFQREQQELLTQAEQRLQEYTLKLEKVKEVQGEIKNHLSKLPDIANLPDVTGKFASLPSAADLFNVHHH</sequence>
<dbReference type="Pfam" id="PF04818">
    <property type="entry name" value="CID"/>
    <property type="match status" value="1"/>
</dbReference>
<dbReference type="GO" id="GO:0031124">
    <property type="term" value="P:mRNA 3'-end processing"/>
    <property type="evidence" value="ECO:0007669"/>
    <property type="project" value="TreeGrafter"/>
</dbReference>